<proteinExistence type="predicted"/>
<organism evidence="1">
    <name type="scientific">Rhizophora mucronata</name>
    <name type="common">Asiatic mangrove</name>
    <dbReference type="NCBI Taxonomy" id="61149"/>
    <lineage>
        <taxon>Eukaryota</taxon>
        <taxon>Viridiplantae</taxon>
        <taxon>Streptophyta</taxon>
        <taxon>Embryophyta</taxon>
        <taxon>Tracheophyta</taxon>
        <taxon>Spermatophyta</taxon>
        <taxon>Magnoliopsida</taxon>
        <taxon>eudicotyledons</taxon>
        <taxon>Gunneridae</taxon>
        <taxon>Pentapetalae</taxon>
        <taxon>rosids</taxon>
        <taxon>fabids</taxon>
        <taxon>Malpighiales</taxon>
        <taxon>Rhizophoraceae</taxon>
        <taxon>Rhizophora</taxon>
    </lineage>
</organism>
<accession>A0A2P2KFN1</accession>
<reference evidence="1" key="1">
    <citation type="submission" date="2018-02" db="EMBL/GenBank/DDBJ databases">
        <title>Rhizophora mucronata_Transcriptome.</title>
        <authorList>
            <person name="Meera S.P."/>
            <person name="Sreeshan A."/>
            <person name="Augustine A."/>
        </authorList>
    </citation>
    <scope>NUCLEOTIDE SEQUENCE</scope>
    <source>
        <tissue evidence="1">Leaf</tissue>
    </source>
</reference>
<sequence>MPTLHSTSCSNPSFPSRSWWLVAAHLFFSTSRLMKRGTKELKFSILPLMPFIFQKCLLVENAECPRYCCASLRRVEGFSDLPPQLGCSDHFIATQLDDSSP</sequence>
<dbReference type="AlphaFoldDB" id="A0A2P2KFN1"/>
<protein>
    <submittedName>
        <fullName evidence="1">Uncharacterized protein MANES_05G129200</fullName>
    </submittedName>
</protein>
<name>A0A2P2KFN1_RHIMU</name>
<evidence type="ECO:0000313" key="1">
    <source>
        <dbReference type="EMBL" id="MBX04523.1"/>
    </source>
</evidence>
<dbReference type="EMBL" id="GGEC01024039">
    <property type="protein sequence ID" value="MBX04523.1"/>
    <property type="molecule type" value="Transcribed_RNA"/>
</dbReference>